<proteinExistence type="predicted"/>
<evidence type="ECO:0000313" key="4">
    <source>
        <dbReference type="Proteomes" id="UP000631535"/>
    </source>
</evidence>
<feature type="transmembrane region" description="Helical" evidence="2">
    <location>
        <begin position="74"/>
        <end position="93"/>
    </location>
</feature>
<keyword evidence="4" id="KW-1185">Reference proteome</keyword>
<feature type="compositionally biased region" description="Basic and acidic residues" evidence="1">
    <location>
        <begin position="49"/>
        <end position="65"/>
    </location>
</feature>
<keyword evidence="2" id="KW-1133">Transmembrane helix</keyword>
<feature type="transmembrane region" description="Helical" evidence="2">
    <location>
        <begin position="324"/>
        <end position="349"/>
    </location>
</feature>
<feature type="transmembrane region" description="Helical" evidence="2">
    <location>
        <begin position="147"/>
        <end position="166"/>
    </location>
</feature>
<feature type="transmembrane region" description="Helical" evidence="2">
    <location>
        <begin position="240"/>
        <end position="264"/>
    </location>
</feature>
<name>A0ABQ2LPH2_9ACTN</name>
<feature type="transmembrane region" description="Helical" evidence="2">
    <location>
        <begin position="356"/>
        <end position="378"/>
    </location>
</feature>
<sequence length="509" mass="53983">MPYACRLRREVRWSAPYGGTVTTPSPSADRKTGIARGASDPAGGAQTPRDTRCDGRRTAAPDGSRRPASRGVPFDLCAVAAAVLLFTAAALVGRSYPDSAGTLRLRWPPMSAYWLPHWGPGTFAALSFAVLAVAYGPSLARTLPWRALPVVCWAGAMAWSWSLALVDGWHRGVAHRLAAKYEYLQSVDEVRDVGATLREFTGRILMDAPDNWPPHVAGHPPAALLTFVGLDRLGLNGGGWAAAFAITVGASAAAAVLVTVRALVTEDAARRCAPFVVLAPAAVWMGVSADGYFTAVSAWAVALLALSATRRTRVPRTAALCSGLLFGLLCYLSYGLVLMAAVALGVLAAARTVRPVPVVLLGMAPWFAAFTAAGFWWFEGYFTLVERYYQGAARVRPYSYFVWGNLSAQVAVVGPAVVAALRRACVPDAGAGPERRLGALKLLTAAGVCCLLAADLSGMSKGETERIWLPFTLWLLPATALLPSPSTRWWLGAQAGLALTVNHLLVTGW</sequence>
<dbReference type="Proteomes" id="UP000631535">
    <property type="component" value="Unassembled WGS sequence"/>
</dbReference>
<accession>A0ABQ2LPH2</accession>
<comment type="caution">
    <text evidence="3">The sequence shown here is derived from an EMBL/GenBank/DDBJ whole genome shotgun (WGS) entry which is preliminary data.</text>
</comment>
<organism evidence="3 4">
    <name type="scientific">Streptomyces daqingensis</name>
    <dbReference type="NCBI Taxonomy" id="1472640"/>
    <lineage>
        <taxon>Bacteria</taxon>
        <taxon>Bacillati</taxon>
        <taxon>Actinomycetota</taxon>
        <taxon>Actinomycetes</taxon>
        <taxon>Kitasatosporales</taxon>
        <taxon>Streptomycetaceae</taxon>
        <taxon>Streptomyces</taxon>
    </lineage>
</organism>
<gene>
    <name evidence="3" type="ORF">GCM10012287_00500</name>
</gene>
<keyword evidence="2" id="KW-0472">Membrane</keyword>
<keyword evidence="2" id="KW-0812">Transmembrane</keyword>
<reference evidence="4" key="1">
    <citation type="journal article" date="2019" name="Int. J. Syst. Evol. Microbiol.">
        <title>The Global Catalogue of Microorganisms (GCM) 10K type strain sequencing project: providing services to taxonomists for standard genome sequencing and annotation.</title>
        <authorList>
            <consortium name="The Broad Institute Genomics Platform"/>
            <consortium name="The Broad Institute Genome Sequencing Center for Infectious Disease"/>
            <person name="Wu L."/>
            <person name="Ma J."/>
        </authorList>
    </citation>
    <scope>NUCLEOTIDE SEQUENCE [LARGE SCALE GENOMIC DNA]</scope>
    <source>
        <strain evidence="4">CGMCC 4.7178</strain>
    </source>
</reference>
<protein>
    <submittedName>
        <fullName evidence="3">Membrane protein</fullName>
    </submittedName>
</protein>
<evidence type="ECO:0000256" key="2">
    <source>
        <dbReference type="SAM" id="Phobius"/>
    </source>
</evidence>
<evidence type="ECO:0000313" key="3">
    <source>
        <dbReference type="EMBL" id="GGO41533.1"/>
    </source>
</evidence>
<feature type="transmembrane region" description="Helical" evidence="2">
    <location>
        <begin position="398"/>
        <end position="421"/>
    </location>
</feature>
<evidence type="ECO:0000256" key="1">
    <source>
        <dbReference type="SAM" id="MobiDB-lite"/>
    </source>
</evidence>
<feature type="transmembrane region" description="Helical" evidence="2">
    <location>
        <begin position="113"/>
        <end position="135"/>
    </location>
</feature>
<dbReference type="EMBL" id="BMMP01000001">
    <property type="protein sequence ID" value="GGO41533.1"/>
    <property type="molecule type" value="Genomic_DNA"/>
</dbReference>
<feature type="region of interest" description="Disordered" evidence="1">
    <location>
        <begin position="16"/>
        <end position="69"/>
    </location>
</feature>